<dbReference type="Pfam" id="PF01694">
    <property type="entry name" value="Rhomboid"/>
    <property type="match status" value="1"/>
</dbReference>
<feature type="transmembrane region" description="Helical" evidence="7">
    <location>
        <begin position="152"/>
        <end position="169"/>
    </location>
</feature>
<organism evidence="9 10">
    <name type="scientific">Enterococcus asini</name>
    <dbReference type="NCBI Taxonomy" id="57732"/>
    <lineage>
        <taxon>Bacteria</taxon>
        <taxon>Bacillati</taxon>
        <taxon>Bacillota</taxon>
        <taxon>Bacilli</taxon>
        <taxon>Lactobacillales</taxon>
        <taxon>Enterococcaceae</taxon>
        <taxon>Enterococcus</taxon>
    </lineage>
</organism>
<keyword evidence="9" id="KW-0645">Protease</keyword>
<dbReference type="Gene3D" id="1.20.1540.10">
    <property type="entry name" value="Rhomboid-like"/>
    <property type="match status" value="1"/>
</dbReference>
<keyword evidence="4" id="KW-0378">Hydrolase</keyword>
<dbReference type="SUPFAM" id="SSF144091">
    <property type="entry name" value="Rhomboid-like"/>
    <property type="match status" value="1"/>
</dbReference>
<dbReference type="AlphaFoldDB" id="A0AAW8U151"/>
<dbReference type="GO" id="GO:0006508">
    <property type="term" value="P:proteolysis"/>
    <property type="evidence" value="ECO:0007669"/>
    <property type="project" value="UniProtKB-KW"/>
</dbReference>
<evidence type="ECO:0000256" key="5">
    <source>
        <dbReference type="ARBA" id="ARBA00022989"/>
    </source>
</evidence>
<feature type="transmembrane region" description="Helical" evidence="7">
    <location>
        <begin position="97"/>
        <end position="118"/>
    </location>
</feature>
<evidence type="ECO:0000259" key="8">
    <source>
        <dbReference type="Pfam" id="PF01694"/>
    </source>
</evidence>
<feature type="transmembrane region" description="Helical" evidence="7">
    <location>
        <begin position="20"/>
        <end position="41"/>
    </location>
</feature>
<feature type="domain" description="Peptidase S54 rhomboid" evidence="8">
    <location>
        <begin position="56"/>
        <end position="192"/>
    </location>
</feature>
<dbReference type="InterPro" id="IPR050925">
    <property type="entry name" value="Rhomboid_protease_S54"/>
</dbReference>
<name>A0AAW8U151_9ENTE</name>
<protein>
    <submittedName>
        <fullName evidence="9">Rhomboid family intramembrane serine protease</fullName>
    </submittedName>
</protein>
<comment type="subcellular location">
    <subcellularLocation>
        <location evidence="1">Membrane</location>
        <topology evidence="1">Multi-pass membrane protein</topology>
    </subcellularLocation>
</comment>
<dbReference type="GO" id="GO:0004252">
    <property type="term" value="F:serine-type endopeptidase activity"/>
    <property type="evidence" value="ECO:0007669"/>
    <property type="project" value="InterPro"/>
</dbReference>
<evidence type="ECO:0000256" key="4">
    <source>
        <dbReference type="ARBA" id="ARBA00022801"/>
    </source>
</evidence>
<dbReference type="PANTHER" id="PTHR43731">
    <property type="entry name" value="RHOMBOID PROTEASE"/>
    <property type="match status" value="1"/>
</dbReference>
<reference evidence="9" key="1">
    <citation type="submission" date="2023-03" db="EMBL/GenBank/DDBJ databases">
        <authorList>
            <person name="Shen W."/>
            <person name="Cai J."/>
        </authorList>
    </citation>
    <scope>NUCLEOTIDE SEQUENCE</scope>
    <source>
        <strain evidence="9">B226-2</strain>
    </source>
</reference>
<feature type="transmembrane region" description="Helical" evidence="7">
    <location>
        <begin position="207"/>
        <end position="225"/>
    </location>
</feature>
<keyword evidence="5 7" id="KW-1133">Transmembrane helix</keyword>
<keyword evidence="3 7" id="KW-0812">Transmembrane</keyword>
<accession>A0AAW8U151</accession>
<evidence type="ECO:0000256" key="1">
    <source>
        <dbReference type="ARBA" id="ARBA00004141"/>
    </source>
</evidence>
<dbReference type="InterPro" id="IPR035952">
    <property type="entry name" value="Rhomboid-like_sf"/>
</dbReference>
<dbReference type="GO" id="GO:0016020">
    <property type="term" value="C:membrane"/>
    <property type="evidence" value="ECO:0007669"/>
    <property type="project" value="UniProtKB-SubCell"/>
</dbReference>
<evidence type="ECO:0000313" key="10">
    <source>
        <dbReference type="Proteomes" id="UP001256711"/>
    </source>
</evidence>
<feature type="transmembrane region" description="Helical" evidence="7">
    <location>
        <begin position="61"/>
        <end position="85"/>
    </location>
</feature>
<evidence type="ECO:0000256" key="3">
    <source>
        <dbReference type="ARBA" id="ARBA00022692"/>
    </source>
</evidence>
<dbReference type="InterPro" id="IPR022764">
    <property type="entry name" value="Peptidase_S54_rhomboid_dom"/>
</dbReference>
<proteinExistence type="inferred from homology"/>
<evidence type="ECO:0000256" key="6">
    <source>
        <dbReference type="ARBA" id="ARBA00023136"/>
    </source>
</evidence>
<dbReference type="PANTHER" id="PTHR43731:SF14">
    <property type="entry name" value="PRESENILIN-ASSOCIATED RHOMBOID-LIKE PROTEIN, MITOCHONDRIAL"/>
    <property type="match status" value="1"/>
</dbReference>
<dbReference type="EMBL" id="JARQBJ010000004">
    <property type="protein sequence ID" value="MDT2810825.1"/>
    <property type="molecule type" value="Genomic_DNA"/>
</dbReference>
<dbReference type="RefSeq" id="WP_270598383.1">
    <property type="nucleotide sequence ID" value="NZ_JAQESC010000007.1"/>
</dbReference>
<comment type="caution">
    <text evidence="9">The sequence shown here is derived from an EMBL/GenBank/DDBJ whole genome shotgun (WGS) entry which is preliminary data.</text>
</comment>
<evidence type="ECO:0000256" key="2">
    <source>
        <dbReference type="ARBA" id="ARBA00009045"/>
    </source>
</evidence>
<feature type="transmembrane region" description="Helical" evidence="7">
    <location>
        <begin position="124"/>
        <end position="143"/>
    </location>
</feature>
<sequence length="232" mass="26062">MNPTIKRTLNQWRNGPYITYSLIAIQTIVFLLNYLLPSLQLQEKGVMFGPFVAYYHQYWRFITPIFLHFGLSHYAINTIVLYFIGQQVEALYGHSRFLALYLLSGILGNAFSFGFNAIGIQSAGSSTSIFGIFGAFLILGVYFRHNPAIQGMVRQFALFVLLSLVFGMFDQSIDIWGHVGGIIGGLLLGNTIALPNNPGRYSMHTRILTGIVYGFLFVICLFYGLKKYGILV</sequence>
<evidence type="ECO:0000313" key="9">
    <source>
        <dbReference type="EMBL" id="MDT2810825.1"/>
    </source>
</evidence>
<keyword evidence="6 7" id="KW-0472">Membrane</keyword>
<evidence type="ECO:0000256" key="7">
    <source>
        <dbReference type="SAM" id="Phobius"/>
    </source>
</evidence>
<comment type="similarity">
    <text evidence="2">Belongs to the peptidase S54 family.</text>
</comment>
<gene>
    <name evidence="9" type="ORF">P7H43_10020</name>
</gene>
<dbReference type="Proteomes" id="UP001256711">
    <property type="component" value="Unassembled WGS sequence"/>
</dbReference>